<dbReference type="RefSeq" id="WP_115675921.1">
    <property type="nucleotide sequence ID" value="NZ_JAATIU010000002.1"/>
</dbReference>
<dbReference type="Proteomes" id="UP000254168">
    <property type="component" value="Unassembled WGS sequence"/>
</dbReference>
<keyword evidence="1" id="KW-0472">Membrane</keyword>
<keyword evidence="1" id="KW-1133">Transmembrane helix</keyword>
<dbReference type="AlphaFoldDB" id="A0AA46C5J8"/>
<keyword evidence="1" id="KW-0812">Transmembrane</keyword>
<keyword evidence="4" id="KW-1185">Reference proteome</keyword>
<gene>
    <name evidence="3" type="ORF">CPBF424_06180</name>
</gene>
<feature type="domain" description="FecR N-terminal" evidence="2">
    <location>
        <begin position="11"/>
        <end position="47"/>
    </location>
</feature>
<comment type="caution">
    <text evidence="3">The sequence shown here is derived from an EMBL/GenBank/DDBJ whole genome shotgun (WGS) entry which is preliminary data.</text>
</comment>
<evidence type="ECO:0000313" key="4">
    <source>
        <dbReference type="Proteomes" id="UP000254168"/>
    </source>
</evidence>
<reference evidence="3 4" key="1">
    <citation type="submission" date="2018-06" db="EMBL/GenBank/DDBJ databases">
        <authorList>
            <person name="Pothier F. J."/>
        </authorList>
    </citation>
    <scope>NUCLEOTIDE SEQUENCE [LARGE SCALE GENOMIC DNA]</scope>
    <source>
        <strain evidence="3 4">CPBF 424</strain>
    </source>
</reference>
<dbReference type="EMBL" id="UIHB01000001">
    <property type="protein sequence ID" value="SUZ26856.1"/>
    <property type="molecule type" value="Genomic_DNA"/>
</dbReference>
<sequence length="107" mass="12069">MRAESERIHAQAAAYLVRHGRENAAERAAREAWLAADPRHHAAYQQLLEVDAHASAVLDDPELQAATAHDLELLTRPSGRRRRWPWLVLTAMLIAAIGYAVHHLLRQ</sequence>
<organism evidence="3 4">
    <name type="scientific">Xanthomonas euroxanthea</name>
    <dbReference type="NCBI Taxonomy" id="2259622"/>
    <lineage>
        <taxon>Bacteria</taxon>
        <taxon>Pseudomonadati</taxon>
        <taxon>Pseudomonadota</taxon>
        <taxon>Gammaproteobacteria</taxon>
        <taxon>Lysobacterales</taxon>
        <taxon>Lysobacteraceae</taxon>
        <taxon>Xanthomonas</taxon>
    </lineage>
</organism>
<evidence type="ECO:0000259" key="2">
    <source>
        <dbReference type="Pfam" id="PF16220"/>
    </source>
</evidence>
<proteinExistence type="predicted"/>
<evidence type="ECO:0000256" key="1">
    <source>
        <dbReference type="SAM" id="Phobius"/>
    </source>
</evidence>
<dbReference type="InterPro" id="IPR032623">
    <property type="entry name" value="FecR_N"/>
</dbReference>
<name>A0AA46C5J8_9XANT</name>
<protein>
    <recommendedName>
        <fullName evidence="2">FecR N-terminal domain-containing protein</fullName>
    </recommendedName>
</protein>
<dbReference type="Pfam" id="PF16220">
    <property type="entry name" value="DUF4880"/>
    <property type="match status" value="1"/>
</dbReference>
<feature type="transmembrane region" description="Helical" evidence="1">
    <location>
        <begin position="84"/>
        <end position="105"/>
    </location>
</feature>
<accession>A0AA46C5J8</accession>
<evidence type="ECO:0000313" key="3">
    <source>
        <dbReference type="EMBL" id="SUZ26856.1"/>
    </source>
</evidence>